<comment type="subcellular location">
    <subcellularLocation>
        <location evidence="4">Cytoplasm</location>
    </subcellularLocation>
</comment>
<feature type="domain" description="Translation initiation factor 3 N-terminal" evidence="7">
    <location>
        <begin position="2"/>
        <end position="61"/>
    </location>
</feature>
<evidence type="ECO:0000313" key="8">
    <source>
        <dbReference type="EMBL" id="CRH07166.1"/>
    </source>
</evidence>
<protein>
    <recommendedName>
        <fullName evidence="4 5">Translation initiation factor IF-3</fullName>
    </recommendedName>
</protein>
<dbReference type="GO" id="GO:0016020">
    <property type="term" value="C:membrane"/>
    <property type="evidence" value="ECO:0007669"/>
    <property type="project" value="TreeGrafter"/>
</dbReference>
<dbReference type="InterPro" id="IPR036788">
    <property type="entry name" value="T_IF-3_C_sf"/>
</dbReference>
<sequence length="160" mass="18341">MRLIDENAEQVGIVTRHDALRRAEDAGLDLVEVAPEARPPVCKIMDYTKFKHQKSVRERQARKNQVRIDTKEVKFRPGTDTHDYEVKLRNIRKFLEAGNKVKCTMRFRGREMAHQELGLGMLRKLEGAVEDIAKVVQSPKLLGRQLTMVIAPNAVPTKKK</sequence>
<dbReference type="HAMAP" id="MF_00080">
    <property type="entry name" value="IF_3"/>
    <property type="match status" value="1"/>
</dbReference>
<comment type="function">
    <text evidence="4">IF-3 binds to the 30S ribosomal subunit and shifts the equilibrium between 70S ribosomes and their 50S and 30S subunits in favor of the free subunits, thus enhancing the availability of 30S subunits on which protein synthesis initiation begins.</text>
</comment>
<dbReference type="Gene3D" id="3.10.20.80">
    <property type="entry name" value="Translation initiation factor 3 (IF-3), N-terminal domain"/>
    <property type="match status" value="1"/>
</dbReference>
<evidence type="ECO:0000256" key="2">
    <source>
        <dbReference type="ARBA" id="ARBA00022540"/>
    </source>
</evidence>
<dbReference type="SUPFAM" id="SSF54364">
    <property type="entry name" value="Translation initiation factor IF3, N-terminal domain"/>
    <property type="match status" value="1"/>
</dbReference>
<evidence type="ECO:0000259" key="7">
    <source>
        <dbReference type="Pfam" id="PF05198"/>
    </source>
</evidence>
<gene>
    <name evidence="4 8" type="primary">infC</name>
    <name evidence="8" type="ORF">MAGMO_3020</name>
</gene>
<dbReference type="InterPro" id="IPR036787">
    <property type="entry name" value="T_IF-3_N_sf"/>
</dbReference>
<evidence type="ECO:0000259" key="6">
    <source>
        <dbReference type="Pfam" id="PF00707"/>
    </source>
</evidence>
<accession>A0A1S7LN48</accession>
<comment type="subunit">
    <text evidence="4">Monomer.</text>
</comment>
<dbReference type="AlphaFoldDB" id="A0A1S7LN48"/>
<dbReference type="FunFam" id="3.30.110.10:FF:000001">
    <property type="entry name" value="Translation initiation factor IF-3"/>
    <property type="match status" value="1"/>
</dbReference>
<evidence type="ECO:0000256" key="4">
    <source>
        <dbReference type="HAMAP-Rule" id="MF_00080"/>
    </source>
</evidence>
<proteinExistence type="inferred from homology"/>
<keyword evidence="2 4" id="KW-0396">Initiation factor</keyword>
<reference evidence="8" key="1">
    <citation type="submission" date="2015-04" db="EMBL/GenBank/DDBJ databases">
        <authorList>
            <person name="Syromyatnikov M.Y."/>
            <person name="Popov V.N."/>
        </authorList>
    </citation>
    <scope>NUCLEOTIDE SEQUENCE</scope>
    <source>
        <strain evidence="8">MO-1</strain>
    </source>
</reference>
<dbReference type="GO" id="GO:0005829">
    <property type="term" value="C:cytosol"/>
    <property type="evidence" value="ECO:0007669"/>
    <property type="project" value="TreeGrafter"/>
</dbReference>
<dbReference type="Gene3D" id="3.30.110.10">
    <property type="entry name" value="Translation initiation factor 3 (IF-3), C-terminal domain"/>
    <property type="match status" value="1"/>
</dbReference>
<evidence type="ECO:0000256" key="3">
    <source>
        <dbReference type="ARBA" id="ARBA00022917"/>
    </source>
</evidence>
<dbReference type="Pfam" id="PF00707">
    <property type="entry name" value="IF3_C"/>
    <property type="match status" value="1"/>
</dbReference>
<keyword evidence="3 4" id="KW-0648">Protein biosynthesis</keyword>
<evidence type="ECO:0000256" key="1">
    <source>
        <dbReference type="ARBA" id="ARBA00005439"/>
    </source>
</evidence>
<dbReference type="EMBL" id="LO017727">
    <property type="protein sequence ID" value="CRH07166.1"/>
    <property type="molecule type" value="Genomic_DNA"/>
</dbReference>
<dbReference type="PANTHER" id="PTHR10938">
    <property type="entry name" value="TRANSLATION INITIATION FACTOR IF-3"/>
    <property type="match status" value="1"/>
</dbReference>
<dbReference type="NCBIfam" id="TIGR00168">
    <property type="entry name" value="infC"/>
    <property type="match status" value="1"/>
</dbReference>
<dbReference type="InterPro" id="IPR001288">
    <property type="entry name" value="Translation_initiation_fac_3"/>
</dbReference>
<dbReference type="PANTHER" id="PTHR10938:SF0">
    <property type="entry name" value="TRANSLATION INITIATION FACTOR IF-3, MITOCHONDRIAL"/>
    <property type="match status" value="1"/>
</dbReference>
<dbReference type="GO" id="GO:0043022">
    <property type="term" value="F:ribosome binding"/>
    <property type="evidence" value="ECO:0007669"/>
    <property type="project" value="TreeGrafter"/>
</dbReference>
<dbReference type="GO" id="GO:0003743">
    <property type="term" value="F:translation initiation factor activity"/>
    <property type="evidence" value="ECO:0007669"/>
    <property type="project" value="UniProtKB-UniRule"/>
</dbReference>
<dbReference type="GO" id="GO:0032790">
    <property type="term" value="P:ribosome disassembly"/>
    <property type="evidence" value="ECO:0007669"/>
    <property type="project" value="TreeGrafter"/>
</dbReference>
<evidence type="ECO:0000256" key="5">
    <source>
        <dbReference type="NCBIfam" id="TIGR00168"/>
    </source>
</evidence>
<organism evidence="8">
    <name type="scientific">Magnetococcus massalia (strain MO-1)</name>
    <dbReference type="NCBI Taxonomy" id="451514"/>
    <lineage>
        <taxon>Bacteria</taxon>
        <taxon>Pseudomonadati</taxon>
        <taxon>Pseudomonadota</taxon>
        <taxon>Magnetococcia</taxon>
        <taxon>Magnetococcales</taxon>
        <taxon>Magnetococcaceae</taxon>
        <taxon>Magnetococcus</taxon>
    </lineage>
</organism>
<feature type="domain" description="Translation initiation factor 3 C-terminal" evidence="6">
    <location>
        <begin position="68"/>
        <end position="153"/>
    </location>
</feature>
<dbReference type="InterPro" id="IPR019814">
    <property type="entry name" value="Translation_initiation_fac_3_N"/>
</dbReference>
<keyword evidence="4" id="KW-0963">Cytoplasm</keyword>
<dbReference type="Pfam" id="PF05198">
    <property type="entry name" value="IF3_N"/>
    <property type="match status" value="1"/>
</dbReference>
<comment type="similarity">
    <text evidence="1 4">Belongs to the IF-3 family.</text>
</comment>
<dbReference type="SUPFAM" id="SSF55200">
    <property type="entry name" value="Translation initiation factor IF3, C-terminal domain"/>
    <property type="match status" value="1"/>
</dbReference>
<name>A0A1S7LN48_MAGMO</name>
<dbReference type="InterPro" id="IPR019815">
    <property type="entry name" value="Translation_initiation_fac_3_C"/>
</dbReference>